<proteinExistence type="predicted"/>
<feature type="coiled-coil region" evidence="1">
    <location>
        <begin position="233"/>
        <end position="267"/>
    </location>
</feature>
<evidence type="ECO:0000313" key="3">
    <source>
        <dbReference type="Proteomes" id="UP000605970"/>
    </source>
</evidence>
<dbReference type="OrthoDB" id="10592344at2759"/>
<sequence length="302" mass="35435">MSIEIKNWNNQRFTSENKRIVVPFINKPIIFIKPMQHQMTEYEKEPYNFWYENKPIFHLHGPIPTNPEFRHQHFLNEEFDHFALGNFITDPPYTGFNLKNERENEDNNLNQQLIVAMPPSATPPKEELSLLPSGTQITPFFDVSVSNDNDKIIDKPFNKLNSKAKLFSSQKGKFPSENVKVIDVYDNQNKINYLKNKSKISSNLPSLTLTERINQGINLSPTFEDDNDILTNKQQINNTKKIKLQQLQNLINNEERQQNNNQQTSQHSSFYSNMFYKTNDIIDVYQQFLCFTNKHQCCKCCC</sequence>
<accession>A0A8S9ZQM3</accession>
<comment type="caution">
    <text evidence="2">The sequence shown here is derived from an EMBL/GenBank/DDBJ whole genome shotgun (WGS) entry which is preliminary data.</text>
</comment>
<evidence type="ECO:0000313" key="2">
    <source>
        <dbReference type="EMBL" id="KAF7635731.1"/>
    </source>
</evidence>
<keyword evidence="1" id="KW-0175">Coiled coil</keyword>
<dbReference type="Proteomes" id="UP000605970">
    <property type="component" value="Unassembled WGS sequence"/>
</dbReference>
<dbReference type="AlphaFoldDB" id="A0A8S9ZQM3"/>
<reference evidence="2" key="1">
    <citation type="journal article" date="2020" name="Ecol. Evol.">
        <title>Genome structure and content of the rice root-knot nematode (Meloidogyne graminicola).</title>
        <authorList>
            <person name="Phan N.T."/>
            <person name="Danchin E.G.J."/>
            <person name="Klopp C."/>
            <person name="Perfus-Barbeoch L."/>
            <person name="Kozlowski D.K."/>
            <person name="Koutsovoulos G.D."/>
            <person name="Lopez-Roques C."/>
            <person name="Bouchez O."/>
            <person name="Zahm M."/>
            <person name="Besnard G."/>
            <person name="Bellafiore S."/>
        </authorList>
    </citation>
    <scope>NUCLEOTIDE SEQUENCE</scope>
    <source>
        <strain evidence="2">VN-18</strain>
    </source>
</reference>
<gene>
    <name evidence="2" type="ORF">Mgra_00004823</name>
</gene>
<organism evidence="2 3">
    <name type="scientific">Meloidogyne graminicola</name>
    <dbReference type="NCBI Taxonomy" id="189291"/>
    <lineage>
        <taxon>Eukaryota</taxon>
        <taxon>Metazoa</taxon>
        <taxon>Ecdysozoa</taxon>
        <taxon>Nematoda</taxon>
        <taxon>Chromadorea</taxon>
        <taxon>Rhabditida</taxon>
        <taxon>Tylenchina</taxon>
        <taxon>Tylenchomorpha</taxon>
        <taxon>Tylenchoidea</taxon>
        <taxon>Meloidogynidae</taxon>
        <taxon>Meloidogyninae</taxon>
        <taxon>Meloidogyne</taxon>
    </lineage>
</organism>
<name>A0A8S9ZQM3_9BILA</name>
<evidence type="ECO:0000256" key="1">
    <source>
        <dbReference type="SAM" id="Coils"/>
    </source>
</evidence>
<keyword evidence="3" id="KW-1185">Reference proteome</keyword>
<protein>
    <submittedName>
        <fullName evidence="2">Uncharacterized protein</fullName>
    </submittedName>
</protein>
<dbReference type="EMBL" id="JABEBT010000038">
    <property type="protein sequence ID" value="KAF7635731.1"/>
    <property type="molecule type" value="Genomic_DNA"/>
</dbReference>